<accession>A0ABQ3CDT2</accession>
<comment type="caution">
    <text evidence="3">The sequence shown here is derived from an EMBL/GenBank/DDBJ whole genome shotgun (WGS) entry which is preliminary data.</text>
</comment>
<feature type="signal peptide" evidence="1">
    <location>
        <begin position="1"/>
        <end position="20"/>
    </location>
</feature>
<keyword evidence="1" id="KW-0732">Signal</keyword>
<dbReference type="Pfam" id="PF20594">
    <property type="entry name" value="DUF6794"/>
    <property type="match status" value="1"/>
</dbReference>
<evidence type="ECO:0000259" key="2">
    <source>
        <dbReference type="Pfam" id="PF20594"/>
    </source>
</evidence>
<evidence type="ECO:0000313" key="3">
    <source>
        <dbReference type="EMBL" id="GGZ72259.1"/>
    </source>
</evidence>
<sequence>MTIRNLLLTVLLALAFGARAEEEAPLVPEEWPTTVEATVEDLLKHMPESARKELAAMSEKDLPLTHFGIGLYIRNHYGLWRGNKELVRDVCGEPVCHPDDASGKIVEALWKRLRAEGVLGIKWR</sequence>
<feature type="chain" id="PRO_5045866199" description="DUF6794 domain-containing protein" evidence="1">
    <location>
        <begin position="21"/>
        <end position="124"/>
    </location>
</feature>
<gene>
    <name evidence="3" type="ORF">GCM10008101_28280</name>
</gene>
<evidence type="ECO:0000313" key="4">
    <source>
        <dbReference type="Proteomes" id="UP000643403"/>
    </source>
</evidence>
<dbReference type="EMBL" id="BMXY01000005">
    <property type="protein sequence ID" value="GGZ72259.1"/>
    <property type="molecule type" value="Genomic_DNA"/>
</dbReference>
<proteinExistence type="predicted"/>
<dbReference type="InterPro" id="IPR046744">
    <property type="entry name" value="DUF6794"/>
</dbReference>
<keyword evidence="4" id="KW-1185">Reference proteome</keyword>
<reference evidence="4" key="1">
    <citation type="journal article" date="2019" name="Int. J. Syst. Evol. Microbiol.">
        <title>The Global Catalogue of Microorganisms (GCM) 10K type strain sequencing project: providing services to taxonomists for standard genome sequencing and annotation.</title>
        <authorList>
            <consortium name="The Broad Institute Genomics Platform"/>
            <consortium name="The Broad Institute Genome Sequencing Center for Infectious Disease"/>
            <person name="Wu L."/>
            <person name="Ma J."/>
        </authorList>
    </citation>
    <scope>NUCLEOTIDE SEQUENCE [LARGE SCALE GENOMIC DNA]</scope>
    <source>
        <strain evidence="4">KCTC 22558</strain>
    </source>
</reference>
<evidence type="ECO:0000256" key="1">
    <source>
        <dbReference type="SAM" id="SignalP"/>
    </source>
</evidence>
<dbReference type="RefSeq" id="WP_189451151.1">
    <property type="nucleotide sequence ID" value="NZ_BMXY01000005.1"/>
</dbReference>
<dbReference type="Proteomes" id="UP000643403">
    <property type="component" value="Unassembled WGS sequence"/>
</dbReference>
<feature type="domain" description="DUF6794" evidence="2">
    <location>
        <begin position="31"/>
        <end position="113"/>
    </location>
</feature>
<protein>
    <recommendedName>
        <fullName evidence="2">DUF6794 domain-containing protein</fullName>
    </recommendedName>
</protein>
<name>A0ABQ3CDT2_9GAMM</name>
<organism evidence="3 4">
    <name type="scientific">Cognatilysobacter xinjiangensis</name>
    <dbReference type="NCBI Taxonomy" id="546892"/>
    <lineage>
        <taxon>Bacteria</taxon>
        <taxon>Pseudomonadati</taxon>
        <taxon>Pseudomonadota</taxon>
        <taxon>Gammaproteobacteria</taxon>
        <taxon>Lysobacterales</taxon>
        <taxon>Lysobacteraceae</taxon>
        <taxon>Cognatilysobacter</taxon>
    </lineage>
</organism>